<evidence type="ECO:0000256" key="1">
    <source>
        <dbReference type="ARBA" id="ARBA00022468"/>
    </source>
</evidence>
<sequence length="1530" mass="170514">MYSEWASLQQEIQTDASNVSVLHKFPEGVGREVAGSIVKMLAKNLSMATSSDQPSNLHTDKDVQWTMEILCYSLSLPLNEGSIVIECVNVYCEWLSAFTEPKSCVPSPVINDPNHYGQVMLQHLQNLFVTRPGAAQDQIGRQVVHCHRVLRVIQSVARHSAVLTRETWDCLLKFLLAINDSLLAPPVTKDSVGEQICDRAISVLFEVLLLACNKSFPSPPMWKTLHDMCAQWRHHEAVVIQWHRVNVALLSRVITFMYGPNHPQLHINEDDASLIPDTMSEECISQCWFRLLHVLSNPVDLAHPSVISNTPKFLHHALTNGIDPEQHPCLANLPQIFYQAMRSVSLLVDALLGLNSRSDVDLVPSVLNRQTSFGQPGSTPPPQRRSKGQSSGKVSRNVNITPTRHSSITSISTSGGLSQFNFELHTNLANTRPRVNSLLHLFGAWLIEAATIGVKGQGSQPRALSRSRTTSFHLEHQPLTTNVSLRHSTHLPDEVHPNMATDPNEQNEAGRAEACGTLCRIFCSIRTQEEVLPVYLSRFYFVLYHGLDLEKNPSGSTLMNIICNSSDLLRVDLDGVMMLLPRILNVLEAILPELNPKFKQDDHVMVVELRKASIHLLLSMLCLPLHFKSLPIKSLFGDRVGSSVVTFLSLKMRMIEVLLRALTVETDPNNTQMLLGGLSLCVYDFALCEEAEQTLQQEESDPQGSPPVVDKQSNAPLSADATDSAQGLFCHAASIVSNRLLASWKLDLNIALAAIEVLLGLAKVHLNRTNFLMGKRTVNWICEFILYQCSRPAPSHSKDLHSMIVAAFHCLGIWLVEHSYLLHDKECLQGVLEVLELGISGAKSQKDEESADRDIVVDEPPSTPRSPLIRRHSPGSTRRSKTERDSGISHDAVDRVMRQNRASDVPQLKGEKELKPVSLRVKDAAEGLLTIIMDHVGSFPPPCGPESLCSLLDESSLLQYCKGGVTPDNNTHFRYFVLEGSTIIALYEQPLGNNQDPLPTVTALIRGPFGRHAWTMQLRHQPRQKKTAVKTQLSNVPRPKPGNTETPPHNIKQMHFPEETQYVEQVQADQSIPKLDSTLQQESANIEKMKLIIEQQVAFEKSVQDRTEEERKKMPFPNPDTECSAPRISDNLQTARLFLSHYGFLTLDALKSASNTSRPPSLVMLRPTAAGLLQDLETLDMIPSRTADTVHIFYVKSGQKQALEILTNVTRKHNVVPAFLEFLRSLGWPVDVKRHAGWTGNTSTSWKIQGDLNEQDDVYPGDTGGSLYDGQKQVLYWADVSTEVAFVVPSPDTYNNSNQRTERAAGDGTLMNPASMEIKPARTSSPRLSETRSGKMKSLSLDLDGPPADRPVSLRTITPTESIIGSRRLGRGTSYINHVDTKVFIVWLESYEDWQHFPSGDLLPVTSTGLEPGVTTISSARQVEPSVFTIYIHALHNGLYRIHMQGQVGKMALAVPLVDGMVTSRRTLGPLVRQTAINICRRKRLESDLYQPPHMRRKIKIKEIVDKHSYDMTEAEFYTALFKSNYSPSG</sequence>
<evidence type="ECO:0000256" key="2">
    <source>
        <dbReference type="SAM" id="MobiDB-lite"/>
    </source>
</evidence>
<dbReference type="EMBL" id="JAODUP010000056">
    <property type="protein sequence ID" value="KAK2165018.1"/>
    <property type="molecule type" value="Genomic_DNA"/>
</dbReference>
<protein>
    <recommendedName>
        <fullName evidence="3">Rap-GAP domain-containing protein</fullName>
    </recommendedName>
</protein>
<accession>A0AAD9K4Y1</accession>
<organism evidence="4 5">
    <name type="scientific">Paralvinella palmiformis</name>
    <dbReference type="NCBI Taxonomy" id="53620"/>
    <lineage>
        <taxon>Eukaryota</taxon>
        <taxon>Metazoa</taxon>
        <taxon>Spiralia</taxon>
        <taxon>Lophotrochozoa</taxon>
        <taxon>Annelida</taxon>
        <taxon>Polychaeta</taxon>
        <taxon>Sedentaria</taxon>
        <taxon>Canalipalpata</taxon>
        <taxon>Terebellida</taxon>
        <taxon>Terebelliformia</taxon>
        <taxon>Alvinellidae</taxon>
        <taxon>Paralvinella</taxon>
    </lineage>
</organism>
<dbReference type="GO" id="GO:0051056">
    <property type="term" value="P:regulation of small GTPase mediated signal transduction"/>
    <property type="evidence" value="ECO:0007669"/>
    <property type="project" value="InterPro"/>
</dbReference>
<feature type="region of interest" description="Disordered" evidence="2">
    <location>
        <begin position="369"/>
        <end position="411"/>
    </location>
</feature>
<reference evidence="4" key="1">
    <citation type="journal article" date="2023" name="Mol. Biol. Evol.">
        <title>Third-Generation Sequencing Reveals the Adaptive Role of the Epigenome in Three Deep-Sea Polychaetes.</title>
        <authorList>
            <person name="Perez M."/>
            <person name="Aroh O."/>
            <person name="Sun Y."/>
            <person name="Lan Y."/>
            <person name="Juniper S.K."/>
            <person name="Young C.R."/>
            <person name="Angers B."/>
            <person name="Qian P.Y."/>
        </authorList>
    </citation>
    <scope>NUCLEOTIDE SEQUENCE</scope>
    <source>
        <strain evidence="4">P08H-3</strain>
    </source>
</reference>
<feature type="compositionally biased region" description="Basic and acidic residues" evidence="2">
    <location>
        <begin position="844"/>
        <end position="856"/>
    </location>
</feature>
<feature type="region of interest" description="Disordered" evidence="2">
    <location>
        <begin position="696"/>
        <end position="719"/>
    </location>
</feature>
<dbReference type="SUPFAM" id="SSF111347">
    <property type="entry name" value="Rap/Ran-GAP"/>
    <property type="match status" value="1"/>
</dbReference>
<keyword evidence="5" id="KW-1185">Reference proteome</keyword>
<dbReference type="InterPro" id="IPR000331">
    <property type="entry name" value="Rap/Ran_GAP_dom"/>
</dbReference>
<dbReference type="PROSITE" id="PS50085">
    <property type="entry name" value="RAPGAP"/>
    <property type="match status" value="1"/>
</dbReference>
<name>A0AAD9K4Y1_9ANNE</name>
<feature type="domain" description="Rap-GAP" evidence="3">
    <location>
        <begin position="1176"/>
        <end position="1435"/>
    </location>
</feature>
<comment type="caution">
    <text evidence="4">The sequence shown here is derived from an EMBL/GenBank/DDBJ whole genome shotgun (WGS) entry which is preliminary data.</text>
</comment>
<dbReference type="PANTHER" id="PTHR21344:SF1">
    <property type="entry name" value="RAL GTPASE-ACTIVATING PROTEIN SUBUNIT BETA"/>
    <property type="match status" value="1"/>
</dbReference>
<dbReference type="GO" id="GO:0005096">
    <property type="term" value="F:GTPase activator activity"/>
    <property type="evidence" value="ECO:0007669"/>
    <property type="project" value="UniProtKB-KW"/>
</dbReference>
<feature type="compositionally biased region" description="Polar residues" evidence="2">
    <location>
        <begin position="388"/>
        <end position="405"/>
    </location>
</feature>
<dbReference type="PANTHER" id="PTHR21344">
    <property type="entry name" value="RAL GTPASE-ACTIVATING PROTEIN SUBUNIT BETA"/>
    <property type="match status" value="1"/>
</dbReference>
<feature type="compositionally biased region" description="Basic residues" evidence="2">
    <location>
        <begin position="868"/>
        <end position="879"/>
    </location>
</feature>
<proteinExistence type="predicted"/>
<dbReference type="InterPro" id="IPR039930">
    <property type="entry name" value="RALGAPB"/>
</dbReference>
<evidence type="ECO:0000259" key="3">
    <source>
        <dbReference type="PROSITE" id="PS50085"/>
    </source>
</evidence>
<evidence type="ECO:0000313" key="4">
    <source>
        <dbReference type="EMBL" id="KAK2165018.1"/>
    </source>
</evidence>
<feature type="region of interest" description="Disordered" evidence="2">
    <location>
        <begin position="1022"/>
        <end position="1049"/>
    </location>
</feature>
<feature type="compositionally biased region" description="Basic and acidic residues" evidence="2">
    <location>
        <begin position="880"/>
        <end position="891"/>
    </location>
</feature>
<feature type="region of interest" description="Disordered" evidence="2">
    <location>
        <begin position="1293"/>
        <end position="1351"/>
    </location>
</feature>
<gene>
    <name evidence="4" type="ORF">LSH36_56g05006</name>
</gene>
<dbReference type="Proteomes" id="UP001208570">
    <property type="component" value="Unassembled WGS sequence"/>
</dbReference>
<evidence type="ECO:0000313" key="5">
    <source>
        <dbReference type="Proteomes" id="UP001208570"/>
    </source>
</evidence>
<dbReference type="Gene3D" id="3.40.50.11210">
    <property type="entry name" value="Rap/Ran-GAP"/>
    <property type="match status" value="1"/>
</dbReference>
<dbReference type="InterPro" id="IPR035974">
    <property type="entry name" value="Rap/Ran-GAP_sf"/>
</dbReference>
<feature type="region of interest" description="Disordered" evidence="2">
    <location>
        <begin position="843"/>
        <end position="891"/>
    </location>
</feature>
<dbReference type="Pfam" id="PF20412">
    <property type="entry name" value="RALGAPB_N"/>
    <property type="match status" value="1"/>
</dbReference>
<keyword evidence="1" id="KW-0343">GTPase activation</keyword>
<dbReference type="InterPro" id="IPR046859">
    <property type="entry name" value="RGPA/RALGAPB_N"/>
</dbReference>